<feature type="compositionally biased region" description="Pro residues" evidence="1">
    <location>
        <begin position="522"/>
        <end position="534"/>
    </location>
</feature>
<dbReference type="Pfam" id="PF08643">
    <property type="entry name" value="DUF1776"/>
    <property type="match status" value="1"/>
</dbReference>
<feature type="compositionally biased region" description="Basic and acidic residues" evidence="1">
    <location>
        <begin position="543"/>
        <end position="572"/>
    </location>
</feature>
<dbReference type="InterPro" id="IPR036291">
    <property type="entry name" value="NAD(P)-bd_dom_sf"/>
</dbReference>
<dbReference type="STRING" id="181874.A0A409VES7"/>
<evidence type="ECO:0000313" key="3">
    <source>
        <dbReference type="Proteomes" id="UP000284842"/>
    </source>
</evidence>
<accession>A0A409VES7</accession>
<name>A0A409VES7_9AGAR</name>
<protein>
    <submittedName>
        <fullName evidence="2">Uncharacterized protein</fullName>
    </submittedName>
</protein>
<dbReference type="AlphaFoldDB" id="A0A409VES7"/>
<dbReference type="SUPFAM" id="SSF51735">
    <property type="entry name" value="NAD(P)-binding Rossmann-fold domains"/>
    <property type="match status" value="1"/>
</dbReference>
<reference evidence="2 3" key="1">
    <citation type="journal article" date="2018" name="Evol. Lett.">
        <title>Horizontal gene cluster transfer increased hallucinogenic mushroom diversity.</title>
        <authorList>
            <person name="Reynolds H.T."/>
            <person name="Vijayakumar V."/>
            <person name="Gluck-Thaler E."/>
            <person name="Korotkin H.B."/>
            <person name="Matheny P.B."/>
            <person name="Slot J.C."/>
        </authorList>
    </citation>
    <scope>NUCLEOTIDE SEQUENCE [LARGE SCALE GENOMIC DNA]</scope>
    <source>
        <strain evidence="2 3">2629</strain>
    </source>
</reference>
<dbReference type="InterPro" id="IPR013952">
    <property type="entry name" value="DUF1776_fun"/>
</dbReference>
<organism evidence="2 3">
    <name type="scientific">Panaeolus cyanescens</name>
    <dbReference type="NCBI Taxonomy" id="181874"/>
    <lineage>
        <taxon>Eukaryota</taxon>
        <taxon>Fungi</taxon>
        <taxon>Dikarya</taxon>
        <taxon>Basidiomycota</taxon>
        <taxon>Agaricomycotina</taxon>
        <taxon>Agaricomycetes</taxon>
        <taxon>Agaricomycetidae</taxon>
        <taxon>Agaricales</taxon>
        <taxon>Agaricineae</taxon>
        <taxon>Galeropsidaceae</taxon>
        <taxon>Panaeolus</taxon>
    </lineage>
</organism>
<dbReference type="GO" id="GO:0016491">
    <property type="term" value="F:oxidoreductase activity"/>
    <property type="evidence" value="ECO:0007669"/>
    <property type="project" value="TreeGrafter"/>
</dbReference>
<sequence length="598" mass="64854">MMPFDKVEEYLSVVEQYVSSSISAVTSGLPDVHEVANQVWVDISRYGPGLPAFPDVRIPPLGDFQVPPPPSRTPPPPESWWANSVDWVGRHPWKTTGIAAGTVGVGLIVYYKAPMFNMRRRRQQLHASQKASSAERRQIIVVLGGDTPHGLPLIQELERKKYIVITTASTPEAAEEIESKCKGYVKAHVLDPFEPSTVPVFLRSLSASLSRKFPINAAGDPFASPSSLPYIHSVISLLTISAPLPAVNAPLEHISLHETYLPYLRATQITPLQIIQALLPLLRTGSARSRDKGKNTIIVCLPATDTHAGLPFASVQAMSAAGTLRGVEVLRREIRIAALTDKSEAMRNIKVVVVDVGNFDIGEPANKVAPDAVYKAMEGWTASEKLAYGPAFVSAVSEHPVSSGPSGPRTIASTSLCDRIKSLFGSATITSAHRKHTDLSVFANTLVGVVSEGKHGLGVHGLGLGIGRLRYWLRGERFAVGAGAQTYRLASHLPTILLDALLNLPHLLISLRNSLLTVQPFRQPPPRIPTPSAPSKPSQHQPRRIEAAKSHEHAEPREIVVESVEVSDHESTPSDTDLDSNLGDLHVDSSWVSLNEKE</sequence>
<keyword evidence="3" id="KW-1185">Reference proteome</keyword>
<gene>
    <name evidence="2" type="ORF">CVT24_008914</name>
</gene>
<dbReference type="Proteomes" id="UP000284842">
    <property type="component" value="Unassembled WGS sequence"/>
</dbReference>
<dbReference type="InParanoid" id="A0A409VES7"/>
<dbReference type="GO" id="GO:0008202">
    <property type="term" value="P:steroid metabolic process"/>
    <property type="evidence" value="ECO:0007669"/>
    <property type="project" value="TreeGrafter"/>
</dbReference>
<dbReference type="Gene3D" id="3.40.50.720">
    <property type="entry name" value="NAD(P)-binding Rossmann-like Domain"/>
    <property type="match status" value="1"/>
</dbReference>
<feature type="region of interest" description="Disordered" evidence="1">
    <location>
        <begin position="522"/>
        <end position="584"/>
    </location>
</feature>
<proteinExistence type="predicted"/>
<dbReference type="PANTHER" id="PTHR43313">
    <property type="entry name" value="SHORT-CHAIN DEHYDROGENASE/REDUCTASE FAMILY 9C"/>
    <property type="match status" value="1"/>
</dbReference>
<evidence type="ECO:0000256" key="1">
    <source>
        <dbReference type="SAM" id="MobiDB-lite"/>
    </source>
</evidence>
<dbReference type="PANTHER" id="PTHR43313:SF1">
    <property type="entry name" value="3BETA-HYDROXYSTEROID DEHYDROGENASE DHS-16"/>
    <property type="match status" value="1"/>
</dbReference>
<dbReference type="OrthoDB" id="5308060at2759"/>
<evidence type="ECO:0000313" key="2">
    <source>
        <dbReference type="EMBL" id="PPQ64097.1"/>
    </source>
</evidence>
<comment type="caution">
    <text evidence="2">The sequence shown here is derived from an EMBL/GenBank/DDBJ whole genome shotgun (WGS) entry which is preliminary data.</text>
</comment>
<dbReference type="EMBL" id="NHTK01006096">
    <property type="protein sequence ID" value="PPQ64097.1"/>
    <property type="molecule type" value="Genomic_DNA"/>
</dbReference>